<protein>
    <submittedName>
        <fullName evidence="2">Uncharacterized protein</fullName>
    </submittedName>
</protein>
<keyword evidence="1" id="KW-0472">Membrane</keyword>
<proteinExistence type="predicted"/>
<name>A0ABP0YCB0_9ROSI</name>
<keyword evidence="3" id="KW-1185">Reference proteome</keyword>
<evidence type="ECO:0000256" key="1">
    <source>
        <dbReference type="SAM" id="Phobius"/>
    </source>
</evidence>
<evidence type="ECO:0000313" key="2">
    <source>
        <dbReference type="EMBL" id="CAK9316613.1"/>
    </source>
</evidence>
<organism evidence="2 3">
    <name type="scientific">Citrullus colocynthis</name>
    <name type="common">colocynth</name>
    <dbReference type="NCBI Taxonomy" id="252529"/>
    <lineage>
        <taxon>Eukaryota</taxon>
        <taxon>Viridiplantae</taxon>
        <taxon>Streptophyta</taxon>
        <taxon>Embryophyta</taxon>
        <taxon>Tracheophyta</taxon>
        <taxon>Spermatophyta</taxon>
        <taxon>Magnoliopsida</taxon>
        <taxon>eudicotyledons</taxon>
        <taxon>Gunneridae</taxon>
        <taxon>Pentapetalae</taxon>
        <taxon>rosids</taxon>
        <taxon>fabids</taxon>
        <taxon>Cucurbitales</taxon>
        <taxon>Cucurbitaceae</taxon>
        <taxon>Benincaseae</taxon>
        <taxon>Citrullus</taxon>
    </lineage>
</organism>
<accession>A0ABP0YCB0</accession>
<keyword evidence="1" id="KW-1133">Transmembrane helix</keyword>
<dbReference type="EMBL" id="OZ021737">
    <property type="protein sequence ID" value="CAK9316613.1"/>
    <property type="molecule type" value="Genomic_DNA"/>
</dbReference>
<sequence length="87" mass="10124">MKINWAQISKKARPNMAAFIDNKKTKLTHHLTDTFCGLSEHRSSATTGSAVFLPYHRLISSYFSTIREIFILAVIWLLRYNDSSLYW</sequence>
<keyword evidence="1" id="KW-0812">Transmembrane</keyword>
<feature type="transmembrane region" description="Helical" evidence="1">
    <location>
        <begin position="59"/>
        <end position="78"/>
    </location>
</feature>
<evidence type="ECO:0000313" key="3">
    <source>
        <dbReference type="Proteomes" id="UP001642487"/>
    </source>
</evidence>
<dbReference type="Proteomes" id="UP001642487">
    <property type="component" value="Chromosome 3"/>
</dbReference>
<gene>
    <name evidence="2" type="ORF">CITCOLO1_LOCUS8477</name>
</gene>
<reference evidence="2 3" key="1">
    <citation type="submission" date="2024-03" db="EMBL/GenBank/DDBJ databases">
        <authorList>
            <person name="Gkanogiannis A."/>
            <person name="Becerra Lopez-Lavalle L."/>
        </authorList>
    </citation>
    <scope>NUCLEOTIDE SEQUENCE [LARGE SCALE GENOMIC DNA]</scope>
</reference>